<feature type="binding site" evidence="3">
    <location>
        <position position="65"/>
    </location>
    <ligand>
        <name>a divalent metal cation</name>
        <dbReference type="ChEBI" id="CHEBI:60240"/>
        <label>1</label>
    </ligand>
</feature>
<evidence type="ECO:0000256" key="2">
    <source>
        <dbReference type="ARBA" id="ARBA00022723"/>
    </source>
</evidence>
<dbReference type="KEGG" id="rci:RCIX1843"/>
<proteinExistence type="inferred from homology"/>
<dbReference type="GO" id="GO:0046872">
    <property type="term" value="F:metal ion binding"/>
    <property type="evidence" value="ECO:0007669"/>
    <property type="project" value="UniProtKB-KW"/>
</dbReference>
<feature type="binding site" evidence="3">
    <location>
        <position position="102"/>
    </location>
    <ligand>
        <name>a divalent metal cation</name>
        <dbReference type="ChEBI" id="CHEBI:60240"/>
        <label>1</label>
    </ligand>
</feature>
<dbReference type="PATRIC" id="fig|351160.9.peg.1248"/>
<dbReference type="PANTHER" id="PTHR13799">
    <property type="entry name" value="NGG1 INTERACTING FACTOR 3"/>
    <property type="match status" value="1"/>
</dbReference>
<dbReference type="Gene3D" id="3.40.1390.30">
    <property type="entry name" value="NIF3 (NGG1p interacting factor 3)-like"/>
    <property type="match status" value="2"/>
</dbReference>
<organism evidence="4 5">
    <name type="scientific">Methanocella arvoryzae (strain DSM 22066 / NBRC 105507 / MRE50)</name>
    <dbReference type="NCBI Taxonomy" id="351160"/>
    <lineage>
        <taxon>Archaea</taxon>
        <taxon>Methanobacteriati</taxon>
        <taxon>Methanobacteriota</taxon>
        <taxon>Stenosarchaea group</taxon>
        <taxon>Methanomicrobia</taxon>
        <taxon>Methanocellales</taxon>
        <taxon>Methanocellaceae</taxon>
        <taxon>Methanocella</taxon>
    </lineage>
</organism>
<evidence type="ECO:0000256" key="3">
    <source>
        <dbReference type="PIRSR" id="PIRSR602678-1"/>
    </source>
</evidence>
<dbReference type="STRING" id="351160.RCIX1843"/>
<dbReference type="RefSeq" id="WP_012035540.1">
    <property type="nucleotide sequence ID" value="NC_009464.1"/>
</dbReference>
<evidence type="ECO:0000313" key="4">
    <source>
        <dbReference type="EMBL" id="CAJ37029.1"/>
    </source>
</evidence>
<dbReference type="GO" id="GO:0005737">
    <property type="term" value="C:cytoplasm"/>
    <property type="evidence" value="ECO:0007669"/>
    <property type="project" value="TreeGrafter"/>
</dbReference>
<dbReference type="Pfam" id="PF01784">
    <property type="entry name" value="DUF34_NIF3"/>
    <property type="match status" value="1"/>
</dbReference>
<dbReference type="GeneID" id="5144390"/>
<dbReference type="AlphaFoldDB" id="Q0W3L4"/>
<gene>
    <name evidence="4" type="ORF">RCIX1843</name>
</gene>
<dbReference type="eggNOG" id="arCOG04454">
    <property type="taxonomic scope" value="Archaea"/>
</dbReference>
<keyword evidence="2 3" id="KW-0479">Metal-binding</keyword>
<feature type="binding site" evidence="3">
    <location>
        <position position="66"/>
    </location>
    <ligand>
        <name>a divalent metal cation</name>
        <dbReference type="ChEBI" id="CHEBI:60240"/>
        <label>1</label>
    </ligand>
</feature>
<evidence type="ECO:0000256" key="1">
    <source>
        <dbReference type="ARBA" id="ARBA00006964"/>
    </source>
</evidence>
<reference evidence="4 5" key="1">
    <citation type="journal article" date="2006" name="Science">
        <title>Genome of rice cluster I archaea -- the key methane producers in the rice rhizosphere.</title>
        <authorList>
            <person name="Erkel C."/>
            <person name="Kube M."/>
            <person name="Reinhardt R."/>
            <person name="Liesack W."/>
        </authorList>
    </citation>
    <scope>NUCLEOTIDE SEQUENCE [LARGE SCALE GENOMIC DNA]</scope>
    <source>
        <strain evidence="5">DSM 22066 / NBRC 105507 / MRE50</strain>
    </source>
</reference>
<feature type="binding site" evidence="3">
    <location>
        <position position="211"/>
    </location>
    <ligand>
        <name>a divalent metal cation</name>
        <dbReference type="ChEBI" id="CHEBI:60240"/>
        <label>1</label>
    </ligand>
</feature>
<sequence length="247" mass="26829">MELFDLVKLLEAIAPPDLAEDFDHGKIGLIVPGYHRVNKVATALDPTPFVIERAIDMHAEAIVVHHTLIWNPVTALTPDMAGVLKLLLENDISLYSMHTNYDRAPGGVNDTLADLLGLKDTVAVDLCRAGVVETQSLADFAASASRALKVDVEVVGRLNKDVCTIVTAAGSAFREALPIAKQLNADVLVSSELRHDVIRDRGNVALISAPHYFTEAPAMKRLADVLNSKNVRAEFVDDPPELRVIRS</sequence>
<protein>
    <submittedName>
        <fullName evidence="4">Uncharacterized protein</fullName>
    </submittedName>
</protein>
<dbReference type="EMBL" id="AM114193">
    <property type="protein sequence ID" value="CAJ37029.1"/>
    <property type="molecule type" value="Genomic_DNA"/>
</dbReference>
<keyword evidence="5" id="KW-1185">Reference proteome</keyword>
<dbReference type="PANTHER" id="PTHR13799:SF14">
    <property type="entry name" value="GTP CYCLOHYDROLASE 1 TYPE 2 HOMOLOG"/>
    <property type="match status" value="1"/>
</dbReference>
<dbReference type="Proteomes" id="UP000000663">
    <property type="component" value="Chromosome"/>
</dbReference>
<feature type="binding site" evidence="3">
    <location>
        <position position="215"/>
    </location>
    <ligand>
        <name>a divalent metal cation</name>
        <dbReference type="ChEBI" id="CHEBI:60240"/>
        <label>2</label>
    </ligand>
</feature>
<dbReference type="InterPro" id="IPR002678">
    <property type="entry name" value="DUF34/NIF3"/>
</dbReference>
<dbReference type="FunFam" id="3.40.1390.30:FF:000001">
    <property type="entry name" value="GTP cyclohydrolase 1 type 2"/>
    <property type="match status" value="1"/>
</dbReference>
<name>Q0W3L4_METAR</name>
<accession>Q0W3L4</accession>
<dbReference type="OrthoDB" id="85198at2157"/>
<dbReference type="SUPFAM" id="SSF102705">
    <property type="entry name" value="NIF3 (NGG1p interacting factor 3)-like"/>
    <property type="match status" value="1"/>
</dbReference>
<dbReference type="InterPro" id="IPR036069">
    <property type="entry name" value="DUF34/NIF3_sf"/>
</dbReference>
<evidence type="ECO:0000313" key="5">
    <source>
        <dbReference type="Proteomes" id="UP000000663"/>
    </source>
</evidence>
<comment type="similarity">
    <text evidence="1">Belongs to the GTP cyclohydrolase I type 2/NIF3 family.</text>
</comment>